<evidence type="ECO:0000313" key="12">
    <source>
        <dbReference type="Proteomes" id="UP001230188"/>
    </source>
</evidence>
<evidence type="ECO:0000256" key="1">
    <source>
        <dbReference type="ARBA" id="ARBA00004141"/>
    </source>
</evidence>
<feature type="transmembrane region" description="Helical" evidence="9">
    <location>
        <begin position="616"/>
        <end position="635"/>
    </location>
</feature>
<dbReference type="Pfam" id="PF02636">
    <property type="entry name" value="Methyltransf_28"/>
    <property type="match status" value="1"/>
</dbReference>
<keyword evidence="9" id="KW-1133">Transmembrane helix</keyword>
<keyword evidence="12" id="KW-1185">Reference proteome</keyword>
<feature type="transmembrane region" description="Helical" evidence="9">
    <location>
        <begin position="508"/>
        <end position="534"/>
    </location>
</feature>
<dbReference type="InterPro" id="IPR038375">
    <property type="entry name" value="NDUFAF7_sf"/>
</dbReference>
<evidence type="ECO:0000259" key="10">
    <source>
        <dbReference type="PROSITE" id="PS50850"/>
    </source>
</evidence>
<evidence type="ECO:0000256" key="4">
    <source>
        <dbReference type="ARBA" id="ARBA00011935"/>
    </source>
</evidence>
<feature type="transmembrane region" description="Helical" evidence="9">
    <location>
        <begin position="688"/>
        <end position="710"/>
    </location>
</feature>
<dbReference type="SUPFAM" id="SSF53335">
    <property type="entry name" value="S-adenosyl-L-methionine-dependent methyltransferases"/>
    <property type="match status" value="1"/>
</dbReference>
<dbReference type="GO" id="GO:0005739">
    <property type="term" value="C:mitochondrion"/>
    <property type="evidence" value="ECO:0007669"/>
    <property type="project" value="UniProtKB-SubCell"/>
</dbReference>
<dbReference type="Pfam" id="PF07690">
    <property type="entry name" value="MFS_1"/>
    <property type="match status" value="1"/>
</dbReference>
<dbReference type="InterPro" id="IPR029063">
    <property type="entry name" value="SAM-dependent_MTases_sf"/>
</dbReference>
<dbReference type="Gene3D" id="1.20.1250.20">
    <property type="entry name" value="MFS general substrate transporter like domains"/>
    <property type="match status" value="1"/>
</dbReference>
<feature type="transmembrane region" description="Helical" evidence="9">
    <location>
        <begin position="466"/>
        <end position="487"/>
    </location>
</feature>
<dbReference type="EMBL" id="JAQMWT010000361">
    <property type="protein sequence ID" value="KAJ8603079.1"/>
    <property type="molecule type" value="Genomic_DNA"/>
</dbReference>
<feature type="transmembrane region" description="Helical" evidence="9">
    <location>
        <begin position="344"/>
        <end position="367"/>
    </location>
</feature>
<organism evidence="11 12">
    <name type="scientific">Chrysophaeum taylorii</name>
    <dbReference type="NCBI Taxonomy" id="2483200"/>
    <lineage>
        <taxon>Eukaryota</taxon>
        <taxon>Sar</taxon>
        <taxon>Stramenopiles</taxon>
        <taxon>Ochrophyta</taxon>
        <taxon>Pelagophyceae</taxon>
        <taxon>Pelagomonadales</taxon>
        <taxon>Pelagomonadaceae</taxon>
        <taxon>Chrysophaeum</taxon>
    </lineage>
</organism>
<keyword evidence="5" id="KW-0489">Methyltransferase</keyword>
<dbReference type="GO" id="GO:0032259">
    <property type="term" value="P:methylation"/>
    <property type="evidence" value="ECO:0007669"/>
    <property type="project" value="UniProtKB-KW"/>
</dbReference>
<protein>
    <recommendedName>
        <fullName evidence="4">type II protein arginine methyltransferase</fullName>
        <ecNumber evidence="4">2.1.1.320</ecNumber>
    </recommendedName>
</protein>
<reference evidence="11" key="1">
    <citation type="submission" date="2023-01" db="EMBL/GenBank/DDBJ databases">
        <title>Metagenome sequencing of chrysophaentin producing Chrysophaeum taylorii.</title>
        <authorList>
            <person name="Davison J."/>
            <person name="Bewley C."/>
        </authorList>
    </citation>
    <scope>NUCLEOTIDE SEQUENCE</scope>
    <source>
        <strain evidence="11">NIES-1699</strain>
    </source>
</reference>
<proteinExistence type="inferred from homology"/>
<feature type="transmembrane region" description="Helical" evidence="9">
    <location>
        <begin position="591"/>
        <end position="610"/>
    </location>
</feature>
<keyword evidence="9" id="KW-0472">Membrane</keyword>
<feature type="domain" description="Major facilitator superfamily (MFS) profile" evidence="10">
    <location>
        <begin position="304"/>
        <end position="716"/>
    </location>
</feature>
<keyword evidence="6" id="KW-0808">Transferase</keyword>
<dbReference type="PANTHER" id="PTHR12049:SF5">
    <property type="entry name" value="PROTEIN ARGININE METHYLTRANSFERASE NDUFAF7 HOMOLOG, MITOCHONDRIAL"/>
    <property type="match status" value="1"/>
</dbReference>
<feature type="transmembrane region" description="Helical" evidence="9">
    <location>
        <begin position="549"/>
        <end position="571"/>
    </location>
</feature>
<feature type="transmembrane region" description="Helical" evidence="9">
    <location>
        <begin position="374"/>
        <end position="392"/>
    </location>
</feature>
<dbReference type="GO" id="GO:0016020">
    <property type="term" value="C:membrane"/>
    <property type="evidence" value="ECO:0007669"/>
    <property type="project" value="UniProtKB-SubCell"/>
</dbReference>
<comment type="subcellular location">
    <subcellularLocation>
        <location evidence="1">Membrane</location>
        <topology evidence="1">Multi-pass membrane protein</topology>
    </subcellularLocation>
    <subcellularLocation>
        <location evidence="2">Mitochondrion</location>
    </subcellularLocation>
</comment>
<comment type="catalytic activity">
    <reaction evidence="8">
        <text>L-arginyl-[protein] + 2 S-adenosyl-L-methionine = N(omega),N(omega)'-dimethyl-L-arginyl-[protein] + 2 S-adenosyl-L-homocysteine + 2 H(+)</text>
        <dbReference type="Rhea" id="RHEA:48108"/>
        <dbReference type="Rhea" id="RHEA-COMP:10532"/>
        <dbReference type="Rhea" id="RHEA-COMP:11992"/>
        <dbReference type="ChEBI" id="CHEBI:15378"/>
        <dbReference type="ChEBI" id="CHEBI:29965"/>
        <dbReference type="ChEBI" id="CHEBI:57856"/>
        <dbReference type="ChEBI" id="CHEBI:59789"/>
        <dbReference type="ChEBI" id="CHEBI:88221"/>
        <dbReference type="EC" id="2.1.1.320"/>
    </reaction>
</comment>
<evidence type="ECO:0000256" key="9">
    <source>
        <dbReference type="SAM" id="Phobius"/>
    </source>
</evidence>
<dbReference type="GO" id="GO:0022857">
    <property type="term" value="F:transmembrane transporter activity"/>
    <property type="evidence" value="ECO:0007669"/>
    <property type="project" value="InterPro"/>
</dbReference>
<dbReference type="PROSITE" id="PS50850">
    <property type="entry name" value="MFS"/>
    <property type="match status" value="1"/>
</dbReference>
<evidence type="ECO:0000256" key="6">
    <source>
        <dbReference type="ARBA" id="ARBA00022679"/>
    </source>
</evidence>
<accession>A0AAD7UG27</accession>
<dbReference type="Proteomes" id="UP001230188">
    <property type="component" value="Unassembled WGS sequence"/>
</dbReference>
<evidence type="ECO:0000313" key="11">
    <source>
        <dbReference type="EMBL" id="KAJ8603079.1"/>
    </source>
</evidence>
<dbReference type="SUPFAM" id="SSF103473">
    <property type="entry name" value="MFS general substrate transporter"/>
    <property type="match status" value="1"/>
</dbReference>
<dbReference type="Gene3D" id="3.40.50.12710">
    <property type="match status" value="1"/>
</dbReference>
<evidence type="ECO:0000256" key="5">
    <source>
        <dbReference type="ARBA" id="ARBA00022603"/>
    </source>
</evidence>
<evidence type="ECO:0000256" key="7">
    <source>
        <dbReference type="ARBA" id="ARBA00023128"/>
    </source>
</evidence>
<dbReference type="InterPro" id="IPR020846">
    <property type="entry name" value="MFS_dom"/>
</dbReference>
<dbReference type="AlphaFoldDB" id="A0AAD7UG27"/>
<keyword evidence="9" id="KW-0812">Transmembrane</keyword>
<evidence type="ECO:0000256" key="3">
    <source>
        <dbReference type="ARBA" id="ARBA00005891"/>
    </source>
</evidence>
<keyword evidence="7" id="KW-0496">Mitochondrion</keyword>
<name>A0AAD7UG27_9STRA</name>
<dbReference type="GO" id="GO:0035243">
    <property type="term" value="F:protein-arginine omega-N symmetric methyltransferase activity"/>
    <property type="evidence" value="ECO:0007669"/>
    <property type="project" value="UniProtKB-EC"/>
</dbReference>
<comment type="similarity">
    <text evidence="3">Belongs to the NDUFAF7 family.</text>
</comment>
<evidence type="ECO:0000256" key="8">
    <source>
        <dbReference type="ARBA" id="ARBA00048612"/>
    </source>
</evidence>
<dbReference type="InterPro" id="IPR036259">
    <property type="entry name" value="MFS_trans_sf"/>
</dbReference>
<gene>
    <name evidence="11" type="ORF">CTAYLR_006680</name>
</gene>
<feature type="transmembrane region" description="Helical" evidence="9">
    <location>
        <begin position="434"/>
        <end position="454"/>
    </location>
</feature>
<dbReference type="PANTHER" id="PTHR12049">
    <property type="entry name" value="PROTEIN ARGININE METHYLTRANSFERASE NDUFAF7, MITOCHONDRIAL"/>
    <property type="match status" value="1"/>
</dbReference>
<dbReference type="EC" id="2.1.1.320" evidence="4"/>
<feature type="transmembrane region" description="Helical" evidence="9">
    <location>
        <begin position="656"/>
        <end position="676"/>
    </location>
</feature>
<sequence length="719" mass="75984">MGKRRLVRDVIGEALAAPVTGYFCRDVSPVSRLGERLEFAAMAGEREYKQAVASAYAAGTGHFLTPSELFAPWYSQGIARWILDHHHEPLRIVEFGGGSGANAKHLLDFVRATAPDVYARAEYLSVDVSATMVAAARDLVGHPGVFEAAVADASGDWSHLVLPRGTPAVVLALELLDNLVHDKLRWTRDESCWVPTGQIEVLGEREEVERPLEDEWIRLAADVVRRRGGPPVRNPSLWFFRRRHVVDHFVPTGALQFFANLRDHLPNHSLFLADFDELPKWSLFDPDLNKPLMSGDRGRLLGALVLIYTSNQWCRSLLFSTVNFESSDPYRFMNADVGLTASQYATLGTLAFNVLFSAASLVAGAAVDALDARVLSAAACLVWSFATVALGQMHSFGGVAACRAAQGLAMAATAPAGYALLARAFDPSRLASANAAYASAVSVGGALASASVVLDERLGWRNTFAVAGVVGAAIAALAALVFARVPVAAPPETRGADKDSATRDAVTFPPAAIAILVTTAVRFCAGFAIAVWALPCLRATFPDRATDLGLAYALVVAACGSASALLGGRLADACARLQTSLPWPFSRHANAARAIVPALGSLLAAPLWYAALATPYFSIAIAFLALEFLVAESWIGPATALLATEVPPASRGLAQGIFTSLTLVGNAAPIAIGAALSRHLVDDLTTLLAAVVVLAYLASAAGFVTIASLLKEPPTTKAD</sequence>
<comment type="caution">
    <text evidence="11">The sequence shown here is derived from an EMBL/GenBank/DDBJ whole genome shotgun (WGS) entry which is preliminary data.</text>
</comment>
<dbReference type="InterPro" id="IPR003788">
    <property type="entry name" value="NDUFAF7"/>
</dbReference>
<evidence type="ECO:0000256" key="2">
    <source>
        <dbReference type="ARBA" id="ARBA00004173"/>
    </source>
</evidence>
<dbReference type="InterPro" id="IPR011701">
    <property type="entry name" value="MFS"/>
</dbReference>